<dbReference type="EMBL" id="FOFB01000030">
    <property type="protein sequence ID" value="SER25052.1"/>
    <property type="molecule type" value="Genomic_DNA"/>
</dbReference>
<name>A0A1H9MMX6_9BACT</name>
<keyword evidence="3" id="KW-1185">Reference proteome</keyword>
<evidence type="ECO:0000313" key="2">
    <source>
        <dbReference type="EMBL" id="SER25052.1"/>
    </source>
</evidence>
<reference evidence="3" key="1">
    <citation type="submission" date="2016-10" db="EMBL/GenBank/DDBJ databases">
        <authorList>
            <person name="Varghese N."/>
            <person name="Submissions S."/>
        </authorList>
    </citation>
    <scope>NUCLEOTIDE SEQUENCE [LARGE SCALE GENOMIC DNA]</scope>
    <source>
        <strain evidence="3">DSM 24740</strain>
    </source>
</reference>
<evidence type="ECO:0000313" key="3">
    <source>
        <dbReference type="Proteomes" id="UP000199021"/>
    </source>
</evidence>
<keyword evidence="1" id="KW-0732">Signal</keyword>
<evidence type="ECO:0000256" key="1">
    <source>
        <dbReference type="SAM" id="SignalP"/>
    </source>
</evidence>
<gene>
    <name evidence="2" type="ORF">SAMN05444359_13030</name>
</gene>
<feature type="chain" id="PRO_5011703717" description="PQQ-like domain-containing protein" evidence="1">
    <location>
        <begin position="21"/>
        <end position="601"/>
    </location>
</feature>
<evidence type="ECO:0008006" key="4">
    <source>
        <dbReference type="Google" id="ProtNLM"/>
    </source>
</evidence>
<sequence length="601" mass="67064">MRYFFTLLTLCLGVTLSAQAEQFVDSVNLNGLPLQILLEDVTSTPIVIQQYSFVGLNPMNGDSLWSVERKALSGIAQKMSDDHDEATDVVDIPDVPYIFVNGVLVDVRSGEKLIDESENVKLFRASYFFEEEGVCLIEVSLKGGIRLYAFEVASGKRMMAVETDLKPGLDNLAGNRAAESGKDPVILDRDNILYYDAQNLYHIDLAAGKINWKYDGKVYDSRVVNDGKNLLLLFPPGLISLADYGKEFHLLDMVTGEPLTKKRVKLDGAVKTIEPYDGGLAIVHTKGMNIFDYDDSGEGRWSKDFAEGGISSFEVTNGEMAIYYKNKKMMVDPATGKAKTKKPEKLDREPYAGAAPKAVFDFAGKEVKMWGSNKIEIDGEQIFFSQIAFDAARKMIVTAKVNETNANLKKEVYYYDFEAYDITTKSKVTMEGRFAFSSGMAELEVIGDRVIAYSHDGLTILTANLEFGELVHDVTYKFNAIQRKGAKTAKRIGRLLGGSSDEEDLTEVPGYLKGDYVFYNEAKAEGFAPAVYPASPAKVHVLLGTPVTQKYRMPLLAVFEKASGEFVMQDRMIYDNAQFTLDPEKNQVYVIHGKSIRWYRF</sequence>
<dbReference type="InParanoid" id="A0A1H9MMX6"/>
<protein>
    <recommendedName>
        <fullName evidence="4">PQQ-like domain-containing protein</fullName>
    </recommendedName>
</protein>
<dbReference type="STRING" id="478744.SAMN05444359_13030"/>
<feature type="signal peptide" evidence="1">
    <location>
        <begin position="1"/>
        <end position="20"/>
    </location>
</feature>
<dbReference type="SUPFAM" id="SSF50998">
    <property type="entry name" value="Quinoprotein alcohol dehydrogenase-like"/>
    <property type="match status" value="1"/>
</dbReference>
<dbReference type="InterPro" id="IPR011047">
    <property type="entry name" value="Quinoprotein_ADH-like_sf"/>
</dbReference>
<organism evidence="2 3">
    <name type="scientific">Neolewinella agarilytica</name>
    <dbReference type="NCBI Taxonomy" id="478744"/>
    <lineage>
        <taxon>Bacteria</taxon>
        <taxon>Pseudomonadati</taxon>
        <taxon>Bacteroidota</taxon>
        <taxon>Saprospiria</taxon>
        <taxon>Saprospirales</taxon>
        <taxon>Lewinellaceae</taxon>
        <taxon>Neolewinella</taxon>
    </lineage>
</organism>
<accession>A0A1H9MMX6</accession>
<dbReference type="AlphaFoldDB" id="A0A1H9MMX6"/>
<dbReference type="InterPro" id="IPR015943">
    <property type="entry name" value="WD40/YVTN_repeat-like_dom_sf"/>
</dbReference>
<dbReference type="RefSeq" id="WP_090172418.1">
    <property type="nucleotide sequence ID" value="NZ_FOFB01000030.1"/>
</dbReference>
<dbReference type="OrthoDB" id="1489043at2"/>
<proteinExistence type="predicted"/>
<dbReference type="Gene3D" id="2.130.10.10">
    <property type="entry name" value="YVTN repeat-like/Quinoprotein amine dehydrogenase"/>
    <property type="match status" value="1"/>
</dbReference>
<dbReference type="Proteomes" id="UP000199021">
    <property type="component" value="Unassembled WGS sequence"/>
</dbReference>